<dbReference type="InterPro" id="IPR022409">
    <property type="entry name" value="PKD/Chitinase_dom"/>
</dbReference>
<keyword evidence="1" id="KW-0732">Signal</keyword>
<evidence type="ECO:0000259" key="3">
    <source>
        <dbReference type="PROSITE" id="PS50093"/>
    </source>
</evidence>
<dbReference type="PANTHER" id="PTHR46182">
    <property type="entry name" value="FI19480P1"/>
    <property type="match status" value="1"/>
</dbReference>
<dbReference type="InterPro" id="IPR006558">
    <property type="entry name" value="LamG-like"/>
</dbReference>
<dbReference type="SMART" id="SM00089">
    <property type="entry name" value="PKD"/>
    <property type="match status" value="4"/>
</dbReference>
<organism evidence="4 5">
    <name type="scientific">Geodermatophilus aquaeductus</name>
    <dbReference type="NCBI Taxonomy" id="1564161"/>
    <lineage>
        <taxon>Bacteria</taxon>
        <taxon>Bacillati</taxon>
        <taxon>Actinomycetota</taxon>
        <taxon>Actinomycetes</taxon>
        <taxon>Geodermatophilales</taxon>
        <taxon>Geodermatophilaceae</taxon>
        <taxon>Geodermatophilus</taxon>
    </lineage>
</organism>
<dbReference type="SUPFAM" id="SSF50998">
    <property type="entry name" value="Quinoprotein alcohol dehydrogenase-like"/>
    <property type="match status" value="1"/>
</dbReference>
<feature type="domain" description="PKD" evidence="3">
    <location>
        <begin position="1099"/>
        <end position="1186"/>
    </location>
</feature>
<accession>A0A521CPW8</accession>
<dbReference type="GO" id="GO:0031410">
    <property type="term" value="C:cytoplasmic vesicle"/>
    <property type="evidence" value="ECO:0007669"/>
    <property type="project" value="TreeGrafter"/>
</dbReference>
<dbReference type="CDD" id="cd00146">
    <property type="entry name" value="PKD"/>
    <property type="match status" value="4"/>
</dbReference>
<evidence type="ECO:0000313" key="5">
    <source>
        <dbReference type="Proteomes" id="UP000317484"/>
    </source>
</evidence>
<dbReference type="SMART" id="SM00560">
    <property type="entry name" value="LamGL"/>
    <property type="match status" value="1"/>
</dbReference>
<reference evidence="4 5" key="1">
    <citation type="submission" date="2017-05" db="EMBL/GenBank/DDBJ databases">
        <authorList>
            <person name="Varghese N."/>
            <person name="Submissions S."/>
        </authorList>
    </citation>
    <scope>NUCLEOTIDE SEQUENCE [LARGE SCALE GENOMIC DNA]</scope>
    <source>
        <strain evidence="4 5">DSM 46834</strain>
    </source>
</reference>
<gene>
    <name evidence="4" type="ORF">SAMN06273567_102540</name>
</gene>
<evidence type="ECO:0000256" key="1">
    <source>
        <dbReference type="ARBA" id="ARBA00022729"/>
    </source>
</evidence>
<dbReference type="PANTHER" id="PTHR46182:SF2">
    <property type="entry name" value="FI19480P1"/>
    <property type="match status" value="1"/>
</dbReference>
<dbReference type="GO" id="GO:0016020">
    <property type="term" value="C:membrane"/>
    <property type="evidence" value="ECO:0007669"/>
    <property type="project" value="TreeGrafter"/>
</dbReference>
<dbReference type="Gene3D" id="2.60.40.10">
    <property type="entry name" value="Immunoglobulins"/>
    <property type="match status" value="4"/>
</dbReference>
<dbReference type="Proteomes" id="UP000317484">
    <property type="component" value="Unassembled WGS sequence"/>
</dbReference>
<dbReference type="InterPro" id="IPR024982">
    <property type="entry name" value="Rax2-like_C"/>
</dbReference>
<dbReference type="GO" id="GO:0005975">
    <property type="term" value="P:carbohydrate metabolic process"/>
    <property type="evidence" value="ECO:0007669"/>
    <property type="project" value="UniProtKB-ARBA"/>
</dbReference>
<dbReference type="SUPFAM" id="SSF49899">
    <property type="entry name" value="Concanavalin A-like lectins/glucanases"/>
    <property type="match status" value="1"/>
</dbReference>
<keyword evidence="5" id="KW-1185">Reference proteome</keyword>
<feature type="domain" description="PKD" evidence="3">
    <location>
        <begin position="797"/>
        <end position="885"/>
    </location>
</feature>
<dbReference type="InterPro" id="IPR011047">
    <property type="entry name" value="Quinoprotein_ADH-like_sf"/>
</dbReference>
<dbReference type="PROSITE" id="PS50093">
    <property type="entry name" value="PKD"/>
    <property type="match status" value="4"/>
</dbReference>
<evidence type="ECO:0000313" key="4">
    <source>
        <dbReference type="EMBL" id="SMO61415.1"/>
    </source>
</evidence>
<dbReference type="Gene3D" id="2.60.120.200">
    <property type="match status" value="1"/>
</dbReference>
<dbReference type="InterPro" id="IPR013320">
    <property type="entry name" value="ConA-like_dom_sf"/>
</dbReference>
<dbReference type="InterPro" id="IPR035986">
    <property type="entry name" value="PKD_dom_sf"/>
</dbReference>
<dbReference type="InterPro" id="IPR000601">
    <property type="entry name" value="PKD_dom"/>
</dbReference>
<dbReference type="SUPFAM" id="SSF49299">
    <property type="entry name" value="PKD domain"/>
    <property type="match status" value="4"/>
</dbReference>
<name>A0A521CPW8_9ACTN</name>
<protein>
    <submittedName>
        <fullName evidence="4">PKD repeat-containing protein</fullName>
    </submittedName>
</protein>
<keyword evidence="2" id="KW-1015">Disulfide bond</keyword>
<dbReference type="EMBL" id="FXTJ01000002">
    <property type="protein sequence ID" value="SMO61415.1"/>
    <property type="molecule type" value="Genomic_DNA"/>
</dbReference>
<dbReference type="InterPro" id="IPR029865">
    <property type="entry name" value="KIAA0319-like"/>
</dbReference>
<dbReference type="Pfam" id="PF13385">
    <property type="entry name" value="Laminin_G_3"/>
    <property type="match status" value="1"/>
</dbReference>
<dbReference type="Pfam" id="PF12768">
    <property type="entry name" value="Rax2"/>
    <property type="match status" value="1"/>
</dbReference>
<dbReference type="InterPro" id="IPR013783">
    <property type="entry name" value="Ig-like_fold"/>
</dbReference>
<feature type="domain" description="PKD" evidence="3">
    <location>
        <begin position="1491"/>
        <end position="1573"/>
    </location>
</feature>
<evidence type="ECO:0000256" key="2">
    <source>
        <dbReference type="ARBA" id="ARBA00023157"/>
    </source>
</evidence>
<proteinExistence type="predicted"/>
<feature type="domain" description="PKD" evidence="3">
    <location>
        <begin position="1403"/>
        <end position="1485"/>
    </location>
</feature>
<sequence length="1795" mass="181251">MRWTRHTGDSDMSARTVASPRALLAGLLATLLFAGVLGGAVPGIASADWAPVNPADPATPATVTADALPTVQINGVAWAQVVVGNTVFVGGDFSTARPAGAAPGVAETPRSNLLAYDIRTGELITSFAPTLDGQVLALAASPDGSRLYVGGDFGRVNGQVRTRIAAFNAATGQLVADFRPAVSGQVSAIAATNSTVYLGGTVTAVGSVARTRLAAVSAATGALTAWAPQPGGTANQIMAMTLAGTNQVVIAGRFSSLNGTATSGVGAVDATSGATRPFAVGQLITNQGPNAAIYSLATSNGVVYGTGYDFGGPGNLEDTFAARADGGQAVWFSDCRGDHYSVYATSTVVYTASHAHDCANIGGFPEQQPRVHMFGNALSAAATGTVQRISELRSNTRLVGQPAPSYLPWDPDFIAGTYTGQFQAGWSVSGNGDYVVFGGEFPTVNGVGQQGLVRFAVPALAPNRVGPATSKPFALTTTMVPGAVRLTWPSVTDRDNENLTYRVYRDSDTAAPVCEATRPTRWWDLPTFGCVDTTASAGSHRWLVTVSDPAGNKLSSAWVTGTVPAASSGASRPYARAVAADGALDHWYLGEASGAIAYDYAGARDLTVGSGVTRSVAGAIPGDANTASAFNGTSSGAASTGTAIAGPQTFSVEAWFSTTSRTGGKIIGFGDRNSGLSANYDRHVWMDTAGRLSFGVYTGAATTITGPTAYNDGGWHHVVATMSPSGLALYVDGTLVASRAGALRAQPYNGYWRIGGDSAWTGGGAAWFTGRIDEVAVYPAALSAQQVSTHAALGRGQNLAPTAAFGTQVADLTARFDAGASTDPEGVIRSYAWDFGDGTTGTGVTAARTYAAPGTYSVRLTVTDGGDLTATTTRSVTVTAAPTGAGSIAADTFGREVPSGWGTAERGGVWTTAGSTSVSAGTGRLAGAAGQSASARLSGVNRTDVAVQATLTMPQLATGGGTYVGLAAQSVGLSDYRVKLRYRADGQVEVMLVRIVDDVETVLDGYQLPGGYAAGTALTVRFETSGASPTTLKVKVWPAAAAEPTAWGLTRTDATASLQRPGAVSLDTYVSASATAVSTLRVDDLRVEPAGTVVTPTPVNQAPVAAFTATPSQLTVAVDGSGSTDDTGVTGHAWDFGDSATATGATASHTYAAAGTYTVRLTVTDAAGLTGTTTRTVTVTAPPAGPQPGAPIAADTFGREVASGWGTAEVGGAWTTSGTTSVTGGAAQLSGAKSQSAAARLAGVNRTDVVVQATLTVPQLTTGGGTYVSLATQQVGLTDYRAKLRFRADGQVEVMLVRTVNDVDTILGGYLLAGGYTAGTSLNVRLETSGTGTTTVQVKVWRAGTTQPTAWDLTRTDTTAALQRPGAVAVDLYTSGSSTATATVRVDDLRVDPAGTTPTPQPVNQAPVAAFTATPSGLTVAVDGSGSTDDAAVTGHAWDFGDNSTATGATASHTYAAAGTYTVRLTVTDGAGATGTTTRSVTVTAAQPQPVNQAPVAAFTATPSGLTVAVDGSGSTDDAAVTGHAWDFGDNSTATGATASHTYAAAGTYTVRLTVTDAAGLTGTTTRSVTVTAAQPQPGTPALAADAFERQVTGGWGTADTGGPWAVAGPVANASVTGGAGQLSVPAGQTSSAALAQFSRQDVAVQVALTLPQAPTGGGAYVSVAGRSVGLTDYRVKLRFRADGQVEVMLVRSVNDVDTILGGYLLPGGYRPGTSLTVRFDIAGTGTTTLRVKAWATGTTEPAAWALTATDTTAVLQRAGTVLLDTYVSGSATAATVVRFDQLWVGEAGTAPTAP</sequence>
<dbReference type="Pfam" id="PF18911">
    <property type="entry name" value="PKD_4"/>
    <property type="match status" value="4"/>
</dbReference>